<dbReference type="OrthoDB" id="9800565at2"/>
<dbReference type="EC" id="3.1.4.-" evidence="4"/>
<proteinExistence type="inferred from homology"/>
<evidence type="ECO:0000313" key="9">
    <source>
        <dbReference type="Proteomes" id="UP001527202"/>
    </source>
</evidence>
<organism evidence="7 8">
    <name type="scientific">Paenibacillus chitinolyticus</name>
    <dbReference type="NCBI Taxonomy" id="79263"/>
    <lineage>
        <taxon>Bacteria</taxon>
        <taxon>Bacillati</taxon>
        <taxon>Bacillota</taxon>
        <taxon>Bacilli</taxon>
        <taxon>Bacillales</taxon>
        <taxon>Paenibacillaceae</taxon>
        <taxon>Paenibacillus</taxon>
    </lineage>
</organism>
<evidence type="ECO:0000313" key="6">
    <source>
        <dbReference type="EMBL" id="MCY9595978.1"/>
    </source>
</evidence>
<gene>
    <name evidence="6" type="ORF">M5X16_09340</name>
    <name evidence="7" type="ORF">PC41400_20760</name>
</gene>
<comment type="similarity">
    <text evidence="1 4">Belongs to the metallophosphoesterase superfamily. YfcE family.</text>
</comment>
<dbReference type="Proteomes" id="UP000288943">
    <property type="component" value="Chromosome"/>
</dbReference>
<name>A0A410WZS4_9BACL</name>
<evidence type="ECO:0000259" key="5">
    <source>
        <dbReference type="Pfam" id="PF12850"/>
    </source>
</evidence>
<dbReference type="EMBL" id="JAMDMJ010000009">
    <property type="protein sequence ID" value="MCY9595978.1"/>
    <property type="molecule type" value="Genomic_DNA"/>
</dbReference>
<dbReference type="InterPro" id="IPR000979">
    <property type="entry name" value="Phosphodiesterase_MJ0936/Vps29"/>
</dbReference>
<dbReference type="GO" id="GO:0046872">
    <property type="term" value="F:metal ion binding"/>
    <property type="evidence" value="ECO:0007669"/>
    <property type="project" value="UniProtKB-KW"/>
</dbReference>
<dbReference type="Pfam" id="PF12850">
    <property type="entry name" value="Metallophos_2"/>
    <property type="match status" value="1"/>
</dbReference>
<dbReference type="PANTHER" id="PTHR11124">
    <property type="entry name" value="VACUOLAR SORTING PROTEIN VPS29"/>
    <property type="match status" value="1"/>
</dbReference>
<dbReference type="Proteomes" id="UP001527202">
    <property type="component" value="Unassembled WGS sequence"/>
</dbReference>
<keyword evidence="9" id="KW-1185">Reference proteome</keyword>
<dbReference type="NCBIfam" id="TIGR00040">
    <property type="entry name" value="yfcE"/>
    <property type="match status" value="1"/>
</dbReference>
<dbReference type="Gene3D" id="3.60.21.10">
    <property type="match status" value="1"/>
</dbReference>
<dbReference type="PROSITE" id="PS01269">
    <property type="entry name" value="UPF0025"/>
    <property type="match status" value="1"/>
</dbReference>
<comment type="cofactor">
    <cofactor evidence="4">
        <name>a divalent metal cation</name>
        <dbReference type="ChEBI" id="CHEBI:60240"/>
    </cofactor>
</comment>
<dbReference type="KEGG" id="pchi:PC41400_20760"/>
<dbReference type="CDD" id="cd00841">
    <property type="entry name" value="MPP_YfcE"/>
    <property type="match status" value="1"/>
</dbReference>
<keyword evidence="2 4" id="KW-0479">Metal-binding</keyword>
<evidence type="ECO:0000256" key="1">
    <source>
        <dbReference type="ARBA" id="ARBA00008950"/>
    </source>
</evidence>
<protein>
    <recommendedName>
        <fullName evidence="4">Phosphoesterase</fullName>
        <ecNumber evidence="4">3.1.4.-</ecNumber>
    </recommendedName>
</protein>
<dbReference type="InterPro" id="IPR020935">
    <property type="entry name" value="PdiEstase_YfcE_CS"/>
</dbReference>
<evidence type="ECO:0000256" key="3">
    <source>
        <dbReference type="ARBA" id="ARBA00022801"/>
    </source>
</evidence>
<dbReference type="RefSeq" id="WP_042233232.1">
    <property type="nucleotide sequence ID" value="NZ_CP026520.1"/>
</dbReference>
<evidence type="ECO:0000256" key="4">
    <source>
        <dbReference type="RuleBase" id="RU362039"/>
    </source>
</evidence>
<accession>A0A410WZS4</accession>
<dbReference type="EMBL" id="CP026520">
    <property type="protein sequence ID" value="QAV19956.1"/>
    <property type="molecule type" value="Genomic_DNA"/>
</dbReference>
<evidence type="ECO:0000256" key="2">
    <source>
        <dbReference type="ARBA" id="ARBA00022723"/>
    </source>
</evidence>
<dbReference type="SUPFAM" id="SSF56300">
    <property type="entry name" value="Metallo-dependent phosphatases"/>
    <property type="match status" value="1"/>
</dbReference>
<sequence>MKIGVLSDTHMRPTAGKLPDAVLKGLEGVDLILHAGDWTSPEIIEWVERIAPVESVAGNNDGPDIVKRFGYSKLIEAGGLTIGLVHGDRGRGRSTEQRALFTFQADNPDVIVFGHSHIPYSERIDGLLLFNPGSPWDKRWQPRYSFGLIETDGEKTEARHIFFDSRE</sequence>
<keyword evidence="3" id="KW-0378">Hydrolase</keyword>
<reference evidence="7 8" key="1">
    <citation type="submission" date="2018-01" db="EMBL/GenBank/DDBJ databases">
        <title>The whole genome sequencing and assembly of Paenibacillus chitinolyticus KCCM 41400 strain.</title>
        <authorList>
            <person name="Kim J.-Y."/>
            <person name="Park M.-K."/>
            <person name="Lee Y.-J."/>
            <person name="Yi H."/>
            <person name="Bahn Y.-S."/>
            <person name="Kim J.F."/>
            <person name="Lee D.-W."/>
        </authorList>
    </citation>
    <scope>NUCLEOTIDE SEQUENCE [LARGE SCALE GENOMIC DNA]</scope>
    <source>
        <strain evidence="7 8">KCCM 41400</strain>
    </source>
</reference>
<dbReference type="GeneID" id="95377227"/>
<dbReference type="AlphaFoldDB" id="A0A410WZS4"/>
<feature type="domain" description="Calcineurin-like phosphoesterase" evidence="5">
    <location>
        <begin position="1"/>
        <end position="152"/>
    </location>
</feature>
<dbReference type="InterPro" id="IPR041802">
    <property type="entry name" value="MPP_YfcE"/>
</dbReference>
<dbReference type="GO" id="GO:0016787">
    <property type="term" value="F:hydrolase activity"/>
    <property type="evidence" value="ECO:0007669"/>
    <property type="project" value="UniProtKB-UniRule"/>
</dbReference>
<evidence type="ECO:0000313" key="8">
    <source>
        <dbReference type="Proteomes" id="UP000288943"/>
    </source>
</evidence>
<dbReference type="InterPro" id="IPR029052">
    <property type="entry name" value="Metallo-depent_PP-like"/>
</dbReference>
<dbReference type="InterPro" id="IPR024654">
    <property type="entry name" value="Calcineurin-like_PHP_lpxH"/>
</dbReference>
<reference evidence="6 9" key="2">
    <citation type="submission" date="2022-05" db="EMBL/GenBank/DDBJ databases">
        <title>Genome Sequencing of Bee-Associated Microbes.</title>
        <authorList>
            <person name="Dunlap C."/>
        </authorList>
    </citation>
    <scope>NUCLEOTIDE SEQUENCE [LARGE SCALE GENOMIC DNA]</scope>
    <source>
        <strain evidence="6 9">NRRL B-23120</strain>
    </source>
</reference>
<evidence type="ECO:0000313" key="7">
    <source>
        <dbReference type="EMBL" id="QAV19956.1"/>
    </source>
</evidence>